<organism evidence="2 3">
    <name type="scientific">Pleurodeles waltl</name>
    <name type="common">Iberian ribbed newt</name>
    <dbReference type="NCBI Taxonomy" id="8319"/>
    <lineage>
        <taxon>Eukaryota</taxon>
        <taxon>Metazoa</taxon>
        <taxon>Chordata</taxon>
        <taxon>Craniata</taxon>
        <taxon>Vertebrata</taxon>
        <taxon>Euteleostomi</taxon>
        <taxon>Amphibia</taxon>
        <taxon>Batrachia</taxon>
        <taxon>Caudata</taxon>
        <taxon>Salamandroidea</taxon>
        <taxon>Salamandridae</taxon>
        <taxon>Pleurodelinae</taxon>
        <taxon>Pleurodeles</taxon>
    </lineage>
</organism>
<evidence type="ECO:0000313" key="2">
    <source>
        <dbReference type="EMBL" id="KAJ1106285.1"/>
    </source>
</evidence>
<feature type="compositionally biased region" description="Basic and acidic residues" evidence="1">
    <location>
        <begin position="120"/>
        <end position="129"/>
    </location>
</feature>
<gene>
    <name evidence="2" type="ORF">NDU88_003686</name>
</gene>
<evidence type="ECO:0000256" key="1">
    <source>
        <dbReference type="SAM" id="MobiDB-lite"/>
    </source>
</evidence>
<proteinExistence type="predicted"/>
<dbReference type="Proteomes" id="UP001066276">
    <property type="component" value="Chromosome 9"/>
</dbReference>
<reference evidence="2" key="1">
    <citation type="journal article" date="2022" name="bioRxiv">
        <title>Sequencing and chromosome-scale assembly of the giantPleurodeles waltlgenome.</title>
        <authorList>
            <person name="Brown T."/>
            <person name="Elewa A."/>
            <person name="Iarovenko S."/>
            <person name="Subramanian E."/>
            <person name="Araus A.J."/>
            <person name="Petzold A."/>
            <person name="Susuki M."/>
            <person name="Suzuki K.-i.T."/>
            <person name="Hayashi T."/>
            <person name="Toyoda A."/>
            <person name="Oliveira C."/>
            <person name="Osipova E."/>
            <person name="Leigh N.D."/>
            <person name="Simon A."/>
            <person name="Yun M.H."/>
        </authorList>
    </citation>
    <scope>NUCLEOTIDE SEQUENCE</scope>
    <source>
        <strain evidence="2">20211129_DDA</strain>
        <tissue evidence="2">Liver</tissue>
    </source>
</reference>
<name>A0AAV7MU57_PLEWA</name>
<dbReference type="EMBL" id="JANPWB010000013">
    <property type="protein sequence ID" value="KAJ1106285.1"/>
    <property type="molecule type" value="Genomic_DNA"/>
</dbReference>
<dbReference type="AlphaFoldDB" id="A0AAV7MU57"/>
<keyword evidence="3" id="KW-1185">Reference proteome</keyword>
<accession>A0AAV7MU57</accession>
<evidence type="ECO:0000313" key="3">
    <source>
        <dbReference type="Proteomes" id="UP001066276"/>
    </source>
</evidence>
<comment type="caution">
    <text evidence="2">The sequence shown here is derived from an EMBL/GenBank/DDBJ whole genome shotgun (WGS) entry which is preliminary data.</text>
</comment>
<feature type="region of interest" description="Disordered" evidence="1">
    <location>
        <begin position="186"/>
        <end position="219"/>
    </location>
</feature>
<feature type="region of interest" description="Disordered" evidence="1">
    <location>
        <begin position="96"/>
        <end position="139"/>
    </location>
</feature>
<sequence>MVDERVRQALMLLEEAGRIDLVRSEALLQLRPARKATEGVAAVVWTYSPRAVVEDERCRAAGSPMKLRRLVGDGRGVRKGSTCYRVRSVRLATMQTATVGGPRTQDPSAAQKALGKGRKGQGEEPEGKAQDGTLAESKCGKGGGRWNKGMCVGGRCRRENCKNQGGVASLTAGMVLEDTQEVVGTRMDQGGHMNLTRGGGGVGEFGAEKRSMQEDEDES</sequence>
<protein>
    <submittedName>
        <fullName evidence="2">Uncharacterized protein</fullName>
    </submittedName>
</protein>